<feature type="transmembrane region" description="Helical" evidence="6">
    <location>
        <begin position="145"/>
        <end position="165"/>
    </location>
</feature>
<evidence type="ECO:0000256" key="4">
    <source>
        <dbReference type="ARBA" id="ARBA00023136"/>
    </source>
</evidence>
<dbReference type="Gene3D" id="1.20.1250.20">
    <property type="entry name" value="MFS general substrate transporter like domains"/>
    <property type="match status" value="2"/>
</dbReference>
<sequence>MSTVSYGGREVEAARVQRRTLTVVVASQVLGGAGLAAGITVGALLAQEMLGSDGLAGLPTALFTLGAALTAFLVGRTTQRFGRRTGLAAGFLAGAAGAAGVVMAAVTGSIPLLFVALFVYGAGSATNLQARYAGTDLARPERRGLAASTAMVSTTLGAVAGPNLVEPLGEFATGLGIPALAGPFLLAGTAFLAAGLVLVVFLRPDPFLLARRLEAERAADAAARETRDETSETSTSDDAAVDAATPAPGPKPAPRTGSGAYVGATVMVLTQIAMVAIMTMTPVHMRAHHHGLGEVGLVIGIHIGAMYLPSLLTGWLVDRIGRTPMAVASGLTLLAAGLTAAFAPGDSLAGLIIALALLGLGWNFGLIAGTALVVDATEPAGRAKVQGTIDVLVSLAGAGGGAMSGVVVAGSSFAVLGLSGGILSLLLIPVLFWARRGRPGAGRDEIGTQEEQRT</sequence>
<dbReference type="PANTHER" id="PTHR23534:SF1">
    <property type="entry name" value="MAJOR FACILITATOR SUPERFAMILY PROTEIN"/>
    <property type="match status" value="1"/>
</dbReference>
<feature type="transmembrane region" description="Helical" evidence="6">
    <location>
        <begin position="349"/>
        <end position="375"/>
    </location>
</feature>
<dbReference type="GO" id="GO:0022857">
    <property type="term" value="F:transmembrane transporter activity"/>
    <property type="evidence" value="ECO:0007669"/>
    <property type="project" value="InterPro"/>
</dbReference>
<feature type="transmembrane region" description="Helical" evidence="6">
    <location>
        <begin position="260"/>
        <end position="283"/>
    </location>
</feature>
<dbReference type="PANTHER" id="PTHR23534">
    <property type="entry name" value="MFS PERMEASE"/>
    <property type="match status" value="1"/>
</dbReference>
<feature type="transmembrane region" description="Helical" evidence="6">
    <location>
        <begin position="112"/>
        <end position="133"/>
    </location>
</feature>
<dbReference type="SUPFAM" id="SSF103473">
    <property type="entry name" value="MFS general substrate transporter"/>
    <property type="match status" value="1"/>
</dbReference>
<dbReference type="EMBL" id="CP071696">
    <property type="protein sequence ID" value="QTX04836.1"/>
    <property type="molecule type" value="Genomic_DNA"/>
</dbReference>
<feature type="transmembrane region" description="Helical" evidence="6">
    <location>
        <begin position="413"/>
        <end position="434"/>
    </location>
</feature>
<feature type="compositionally biased region" description="Low complexity" evidence="5">
    <location>
        <begin position="232"/>
        <end position="246"/>
    </location>
</feature>
<feature type="domain" description="Major facilitator superfamily (MFS) profile" evidence="7">
    <location>
        <begin position="20"/>
        <end position="438"/>
    </location>
</feature>
<dbReference type="RefSeq" id="WP_210898852.1">
    <property type="nucleotide sequence ID" value="NZ_CP071696.1"/>
</dbReference>
<gene>
    <name evidence="8" type="ORF">G127AT_00755</name>
</gene>
<evidence type="ECO:0000259" key="7">
    <source>
        <dbReference type="PROSITE" id="PS50850"/>
    </source>
</evidence>
<dbReference type="Pfam" id="PF07690">
    <property type="entry name" value="MFS_1"/>
    <property type="match status" value="2"/>
</dbReference>
<proteinExistence type="predicted"/>
<feature type="transmembrane region" description="Helical" evidence="6">
    <location>
        <begin position="56"/>
        <end position="75"/>
    </location>
</feature>
<dbReference type="InterPro" id="IPR020846">
    <property type="entry name" value="MFS_dom"/>
</dbReference>
<accession>A0A975IQA1</accession>
<keyword evidence="9" id="KW-1185">Reference proteome</keyword>
<comment type="subcellular location">
    <subcellularLocation>
        <location evidence="1">Cell membrane</location>
        <topology evidence="1">Multi-pass membrane protein</topology>
    </subcellularLocation>
</comment>
<feature type="transmembrane region" description="Helical" evidence="6">
    <location>
        <begin position="295"/>
        <end position="317"/>
    </location>
</feature>
<feature type="compositionally biased region" description="Basic and acidic residues" evidence="5">
    <location>
        <begin position="220"/>
        <end position="230"/>
    </location>
</feature>
<feature type="transmembrane region" description="Helical" evidence="6">
    <location>
        <begin position="387"/>
        <end position="407"/>
    </location>
</feature>
<evidence type="ECO:0000256" key="2">
    <source>
        <dbReference type="ARBA" id="ARBA00022692"/>
    </source>
</evidence>
<evidence type="ECO:0000256" key="6">
    <source>
        <dbReference type="SAM" id="Phobius"/>
    </source>
</evidence>
<keyword evidence="2 6" id="KW-0812">Transmembrane</keyword>
<dbReference type="Proteomes" id="UP000671914">
    <property type="component" value="Chromosome"/>
</dbReference>
<feature type="transmembrane region" description="Helical" evidence="6">
    <location>
        <begin position="177"/>
        <end position="202"/>
    </location>
</feature>
<evidence type="ECO:0000256" key="1">
    <source>
        <dbReference type="ARBA" id="ARBA00004651"/>
    </source>
</evidence>
<dbReference type="KEGG" id="aarc:G127AT_00755"/>
<evidence type="ECO:0000313" key="9">
    <source>
        <dbReference type="Proteomes" id="UP000671914"/>
    </source>
</evidence>
<feature type="region of interest" description="Disordered" evidence="5">
    <location>
        <begin position="220"/>
        <end position="256"/>
    </location>
</feature>
<evidence type="ECO:0000256" key="3">
    <source>
        <dbReference type="ARBA" id="ARBA00022989"/>
    </source>
</evidence>
<evidence type="ECO:0000256" key="5">
    <source>
        <dbReference type="SAM" id="MobiDB-lite"/>
    </source>
</evidence>
<name>A0A975IQA1_9MICO</name>
<protein>
    <submittedName>
        <fullName evidence="8">MFS transporter</fullName>
    </submittedName>
</protein>
<feature type="transmembrane region" description="Helical" evidence="6">
    <location>
        <begin position="324"/>
        <end position="343"/>
    </location>
</feature>
<dbReference type="InterPro" id="IPR011701">
    <property type="entry name" value="MFS"/>
</dbReference>
<dbReference type="InterPro" id="IPR036259">
    <property type="entry name" value="MFS_trans_sf"/>
</dbReference>
<feature type="transmembrane region" description="Helical" evidence="6">
    <location>
        <begin position="87"/>
        <end position="106"/>
    </location>
</feature>
<evidence type="ECO:0000313" key="8">
    <source>
        <dbReference type="EMBL" id="QTX04836.1"/>
    </source>
</evidence>
<dbReference type="PROSITE" id="PS50850">
    <property type="entry name" value="MFS"/>
    <property type="match status" value="1"/>
</dbReference>
<organism evidence="8 9">
    <name type="scientific">Agromyces archimandritae</name>
    <dbReference type="NCBI Taxonomy" id="2781962"/>
    <lineage>
        <taxon>Bacteria</taxon>
        <taxon>Bacillati</taxon>
        <taxon>Actinomycetota</taxon>
        <taxon>Actinomycetes</taxon>
        <taxon>Micrococcales</taxon>
        <taxon>Microbacteriaceae</taxon>
        <taxon>Agromyces</taxon>
    </lineage>
</organism>
<feature type="transmembrane region" description="Helical" evidence="6">
    <location>
        <begin position="21"/>
        <end position="44"/>
    </location>
</feature>
<dbReference type="GO" id="GO:0005886">
    <property type="term" value="C:plasma membrane"/>
    <property type="evidence" value="ECO:0007669"/>
    <property type="project" value="UniProtKB-SubCell"/>
</dbReference>
<keyword evidence="4 6" id="KW-0472">Membrane</keyword>
<keyword evidence="3 6" id="KW-1133">Transmembrane helix</keyword>
<reference evidence="8" key="1">
    <citation type="submission" date="2021-03" db="EMBL/GenBank/DDBJ databases">
        <title>Agromyces archimandritus sp. nov., isolated from the cockroach Archimandrita tessellata.</title>
        <authorList>
            <person name="Guzman J."/>
            <person name="Ortuzar M."/>
            <person name="Poehlein A."/>
            <person name="Daniel R."/>
            <person name="Trujillo M."/>
            <person name="Vilcinskas A."/>
        </authorList>
    </citation>
    <scope>NUCLEOTIDE SEQUENCE</scope>
    <source>
        <strain evidence="8">G127AT</strain>
    </source>
</reference>
<dbReference type="AlphaFoldDB" id="A0A975IQA1"/>